<evidence type="ECO:0000256" key="1">
    <source>
        <dbReference type="ARBA" id="ARBA00022898"/>
    </source>
</evidence>
<dbReference type="InterPro" id="IPR011340">
    <property type="entry name" value="Cys_dSase-rel"/>
</dbReference>
<dbReference type="InterPro" id="IPR015422">
    <property type="entry name" value="PyrdxlP-dep_Trfase_small"/>
</dbReference>
<dbReference type="Pfam" id="PF00266">
    <property type="entry name" value="Aminotran_5"/>
    <property type="match status" value="1"/>
</dbReference>
<feature type="domain" description="Aminotransferase class V" evidence="2">
    <location>
        <begin position="26"/>
        <end position="401"/>
    </location>
</feature>
<protein>
    <submittedName>
        <fullName evidence="3">Cysteine desulfurase-like protein</fullName>
    </submittedName>
</protein>
<dbReference type="PANTHER" id="PTHR43586:SF21">
    <property type="entry name" value="PYRIDOXAL PHOSPHATE (PLP)-DEPENDENT ASPARTATE AMINOTRANSFERASE SUPERFAMILY"/>
    <property type="match status" value="1"/>
</dbReference>
<keyword evidence="4" id="KW-1185">Reference proteome</keyword>
<evidence type="ECO:0000259" key="2">
    <source>
        <dbReference type="Pfam" id="PF00266"/>
    </source>
</evidence>
<keyword evidence="1" id="KW-0663">Pyridoxal phosphate</keyword>
<accession>A0ABS0GCF1</accession>
<dbReference type="RefSeq" id="WP_196122905.1">
    <property type="nucleotide sequence ID" value="NZ_JADPMR010000001.1"/>
</dbReference>
<dbReference type="InterPro" id="IPR000192">
    <property type="entry name" value="Aminotrans_V_dom"/>
</dbReference>
<proteinExistence type="predicted"/>
<dbReference type="EMBL" id="JADPMR010000001">
    <property type="protein sequence ID" value="MBF9000091.1"/>
    <property type="molecule type" value="Genomic_DNA"/>
</dbReference>
<dbReference type="PANTHER" id="PTHR43586">
    <property type="entry name" value="CYSTEINE DESULFURASE"/>
    <property type="match status" value="1"/>
</dbReference>
<dbReference type="NCBIfam" id="TIGR01976">
    <property type="entry name" value="am_tr_V_VC1184"/>
    <property type="match status" value="1"/>
</dbReference>
<sequence length="410" mass="45165">MTLDTNQIRAKFGALNQAEHGQTILFLDGPGGTQIPDAVAHRMTDYWQRGNSNLGGAFATSRHTTEVMLEARTYCQALVNAPAAENIVFGANMTSLTFQLSRAISREWQAGDEVIVTALDHYANVSTWQQAANDRGAVVKMANLCHDNATLDVEHLLRLITAKTRLVAVTCASNVTGSIVDVKPIIDAAHAVGAKVYLDAVHYAPHHLIDVQAWQCDFLVCSAYKFFGPHIGIAYIAQPWLEQLQPYKVAPAPDIGPGRFETGTQPFASLAGLSTAVGYLASFGHSKVGLRSQLLRSYSLIQQHEMALSELFLQRLKAVKGVELLGIDDADIGQRTPTFALRFERHRPYDIAHALGMEQVCVWSGHFYALGVMEQLKIDPDLGVLRVGAVHYNTKDEIERFFRLLTQIIQ</sequence>
<organism evidence="3 4">
    <name type="scientific">Vibrio nitrifigilis</name>
    <dbReference type="NCBI Taxonomy" id="2789781"/>
    <lineage>
        <taxon>Bacteria</taxon>
        <taxon>Pseudomonadati</taxon>
        <taxon>Pseudomonadota</taxon>
        <taxon>Gammaproteobacteria</taxon>
        <taxon>Vibrionales</taxon>
        <taxon>Vibrionaceae</taxon>
        <taxon>Vibrio</taxon>
    </lineage>
</organism>
<evidence type="ECO:0000313" key="4">
    <source>
        <dbReference type="Proteomes" id="UP000597206"/>
    </source>
</evidence>
<dbReference type="Gene3D" id="3.90.1150.10">
    <property type="entry name" value="Aspartate Aminotransferase, domain 1"/>
    <property type="match status" value="1"/>
</dbReference>
<dbReference type="InterPro" id="IPR015424">
    <property type="entry name" value="PyrdxlP-dep_Trfase"/>
</dbReference>
<reference evidence="3 4" key="1">
    <citation type="submission" date="2020-11" db="EMBL/GenBank/DDBJ databases">
        <title>Vibrio nitrifigilis sp. nov., a marine nitrogen-fixing bacterium isolated from the lagoon sediment of an islet inside an atoll.</title>
        <authorList>
            <person name="Wang L.-T."/>
            <person name="Shieh W.Y."/>
        </authorList>
    </citation>
    <scope>NUCLEOTIDE SEQUENCE [LARGE SCALE GENOMIC DNA]</scope>
    <source>
        <strain evidence="3 4">NFV-1</strain>
    </source>
</reference>
<dbReference type="InterPro" id="IPR015421">
    <property type="entry name" value="PyrdxlP-dep_Trfase_major"/>
</dbReference>
<dbReference type="Gene3D" id="3.40.640.10">
    <property type="entry name" value="Type I PLP-dependent aspartate aminotransferase-like (Major domain)"/>
    <property type="match status" value="1"/>
</dbReference>
<dbReference type="Proteomes" id="UP000597206">
    <property type="component" value="Unassembled WGS sequence"/>
</dbReference>
<gene>
    <name evidence="3" type="ORF">I1A42_05890</name>
</gene>
<comment type="caution">
    <text evidence="3">The sequence shown here is derived from an EMBL/GenBank/DDBJ whole genome shotgun (WGS) entry which is preliminary data.</text>
</comment>
<evidence type="ECO:0000313" key="3">
    <source>
        <dbReference type="EMBL" id="MBF9000091.1"/>
    </source>
</evidence>
<dbReference type="SUPFAM" id="SSF53383">
    <property type="entry name" value="PLP-dependent transferases"/>
    <property type="match status" value="1"/>
</dbReference>
<name>A0ABS0GCF1_9VIBR</name>